<evidence type="ECO:0000313" key="1">
    <source>
        <dbReference type="EMBL" id="TQD40690.1"/>
    </source>
</evidence>
<comment type="caution">
    <text evidence="1">The sequence shown here is derived from an EMBL/GenBank/DDBJ whole genome shotgun (WGS) entry which is preliminary data.</text>
</comment>
<name>A0A507ZSU1_9FLAO</name>
<dbReference type="InterPro" id="IPR005901">
    <property type="entry name" value="GLPGLI"/>
</dbReference>
<organism evidence="1 2">
    <name type="scientific">Haloflavibacter putidus</name>
    <dbReference type="NCBI Taxonomy" id="2576776"/>
    <lineage>
        <taxon>Bacteria</taxon>
        <taxon>Pseudomonadati</taxon>
        <taxon>Bacteroidota</taxon>
        <taxon>Flavobacteriia</taxon>
        <taxon>Flavobacteriales</taxon>
        <taxon>Flavobacteriaceae</taxon>
        <taxon>Haloflavibacter</taxon>
    </lineage>
</organism>
<dbReference type="Proteomes" id="UP000317169">
    <property type="component" value="Unassembled WGS sequence"/>
</dbReference>
<dbReference type="Pfam" id="PF09697">
    <property type="entry name" value="Porph_ging"/>
    <property type="match status" value="1"/>
</dbReference>
<proteinExistence type="predicted"/>
<dbReference type="EMBL" id="VIAR01000001">
    <property type="protein sequence ID" value="TQD40690.1"/>
    <property type="molecule type" value="Genomic_DNA"/>
</dbReference>
<accession>A0A507ZSU1</accession>
<protein>
    <submittedName>
        <fullName evidence="1">GLPGLI family protein</fullName>
    </submittedName>
</protein>
<keyword evidence="2" id="KW-1185">Reference proteome</keyword>
<evidence type="ECO:0000313" key="2">
    <source>
        <dbReference type="Proteomes" id="UP000317169"/>
    </source>
</evidence>
<dbReference type="AlphaFoldDB" id="A0A507ZSU1"/>
<sequence length="253" mass="29322">MQKSPLLILLLLWVNILQAQKMYEATYDFQLDKNKFADNFKQEKTQNDKRYNRMLKRMLSSANNTDFSLVFNAERAIFKPIERLTIDNAISDKVGKALLISLDAETKLYTDIACENHFKEVNAGGKTYLVNYPLKTINWKITNSKKSYKNFEIIRATAVITNANGVKTQVEAWFCPKIPARYGPIMFGGLPGLIMQLKAEEKTKKGLRYSFNLTSIEEIDRLRIKIPNDKYEIITNQELQAIFRKMNSNFRPD</sequence>
<reference evidence="1 2" key="1">
    <citation type="submission" date="2019-06" db="EMBL/GenBank/DDBJ databases">
        <title>Flavibacter putida gen. nov., sp. nov., a novel marine bacterium of the family Flavobacteriaceae isolated from coastal seawater.</title>
        <authorList>
            <person name="Feng X."/>
        </authorList>
    </citation>
    <scope>NUCLEOTIDE SEQUENCE [LARGE SCALE GENOMIC DNA]</scope>
    <source>
        <strain evidence="1 2">PLHSN227</strain>
    </source>
</reference>
<dbReference type="NCBIfam" id="TIGR01200">
    <property type="entry name" value="GLPGLI"/>
    <property type="match status" value="1"/>
</dbReference>
<dbReference type="RefSeq" id="WP_141420421.1">
    <property type="nucleotide sequence ID" value="NZ_VIAR01000001.1"/>
</dbReference>
<gene>
    <name evidence="1" type="ORF">FKR84_01540</name>
</gene>
<dbReference type="OrthoDB" id="1429333at2"/>